<dbReference type="AlphaFoldDB" id="A0A165QQY4"/>
<organism evidence="12 13">
    <name type="scientific">Exidia glandulosa HHB12029</name>
    <dbReference type="NCBI Taxonomy" id="1314781"/>
    <lineage>
        <taxon>Eukaryota</taxon>
        <taxon>Fungi</taxon>
        <taxon>Dikarya</taxon>
        <taxon>Basidiomycota</taxon>
        <taxon>Agaricomycotina</taxon>
        <taxon>Agaricomycetes</taxon>
        <taxon>Auriculariales</taxon>
        <taxon>Exidiaceae</taxon>
        <taxon>Exidia</taxon>
    </lineage>
</organism>
<dbReference type="STRING" id="1314781.A0A165QQY4"/>
<comment type="function">
    <text evidence="1">Functions as an U snRNP-specific nuclear import adapter. Involved in the trimethylguanosine (m3G)-cap-dependent nuclear import of U snRNPs. Binds specifically to the terminal m3G-cap U snRNAs.</text>
</comment>
<dbReference type="GO" id="GO:0005737">
    <property type="term" value="C:cytoplasm"/>
    <property type="evidence" value="ECO:0007669"/>
    <property type="project" value="UniProtKB-SubCell"/>
</dbReference>
<keyword evidence="6" id="KW-0813">Transport</keyword>
<evidence type="ECO:0000313" key="13">
    <source>
        <dbReference type="Proteomes" id="UP000077266"/>
    </source>
</evidence>
<dbReference type="GO" id="GO:0003723">
    <property type="term" value="F:RNA binding"/>
    <property type="evidence" value="ECO:0007669"/>
    <property type="project" value="UniProtKB-KW"/>
</dbReference>
<dbReference type="InParanoid" id="A0A165QQY4"/>
<keyword evidence="13" id="KW-1185">Reference proteome</keyword>
<evidence type="ECO:0000256" key="5">
    <source>
        <dbReference type="ARBA" id="ARBA00016034"/>
    </source>
</evidence>
<comment type="subcellular location">
    <subcellularLocation>
        <location evidence="3">Cytoplasm</location>
    </subcellularLocation>
    <subcellularLocation>
        <location evidence="2">Nucleus</location>
    </subcellularLocation>
</comment>
<dbReference type="SUPFAM" id="SSF56091">
    <property type="entry name" value="DNA ligase/mRNA capping enzyme, catalytic domain"/>
    <property type="match status" value="1"/>
</dbReference>
<accession>A0A165QQY4</accession>
<keyword evidence="7" id="KW-0963">Cytoplasm</keyword>
<name>A0A165QQY4_EXIGL</name>
<protein>
    <recommendedName>
        <fullName evidence="5">Snurportin-1</fullName>
    </recommendedName>
</protein>
<dbReference type="EMBL" id="KV425882">
    <property type="protein sequence ID" value="KZW03955.1"/>
    <property type="molecule type" value="Genomic_DNA"/>
</dbReference>
<gene>
    <name evidence="12" type="ORF">EXIGLDRAFT_715978</name>
</gene>
<evidence type="ECO:0000259" key="11">
    <source>
        <dbReference type="Pfam" id="PF21974"/>
    </source>
</evidence>
<proteinExistence type="inferred from homology"/>
<evidence type="ECO:0000256" key="1">
    <source>
        <dbReference type="ARBA" id="ARBA00003975"/>
    </source>
</evidence>
<evidence type="ECO:0000256" key="6">
    <source>
        <dbReference type="ARBA" id="ARBA00022448"/>
    </source>
</evidence>
<keyword evidence="9" id="KW-0539">Nucleus</keyword>
<evidence type="ECO:0000256" key="7">
    <source>
        <dbReference type="ARBA" id="ARBA00022490"/>
    </source>
</evidence>
<dbReference type="OrthoDB" id="10003593at2759"/>
<comment type="similarity">
    <text evidence="4">Belongs to the snurportin family.</text>
</comment>
<evidence type="ECO:0000313" key="12">
    <source>
        <dbReference type="EMBL" id="KZW03955.1"/>
    </source>
</evidence>
<dbReference type="GO" id="GO:0005634">
    <property type="term" value="C:nucleus"/>
    <property type="evidence" value="ECO:0007669"/>
    <property type="project" value="UniProtKB-SubCell"/>
</dbReference>
<evidence type="ECO:0000256" key="8">
    <source>
        <dbReference type="ARBA" id="ARBA00022884"/>
    </source>
</evidence>
<dbReference type="PANTHER" id="PTHR13403:SF6">
    <property type="entry name" value="SNURPORTIN-1"/>
    <property type="match status" value="1"/>
</dbReference>
<feature type="domain" description="Snurportin-1 m3G cap-binding" evidence="11">
    <location>
        <begin position="151"/>
        <end position="259"/>
    </location>
</feature>
<dbReference type="GO" id="GO:0061015">
    <property type="term" value="P:snRNA import into nucleus"/>
    <property type="evidence" value="ECO:0007669"/>
    <property type="project" value="InterPro"/>
</dbReference>
<evidence type="ECO:0000256" key="4">
    <source>
        <dbReference type="ARBA" id="ARBA00007540"/>
    </source>
</evidence>
<reference evidence="12 13" key="1">
    <citation type="journal article" date="2016" name="Mol. Biol. Evol.">
        <title>Comparative Genomics of Early-Diverging Mushroom-Forming Fungi Provides Insights into the Origins of Lignocellulose Decay Capabilities.</title>
        <authorList>
            <person name="Nagy L.G."/>
            <person name="Riley R."/>
            <person name="Tritt A."/>
            <person name="Adam C."/>
            <person name="Daum C."/>
            <person name="Floudas D."/>
            <person name="Sun H."/>
            <person name="Yadav J.S."/>
            <person name="Pangilinan J."/>
            <person name="Larsson K.H."/>
            <person name="Matsuura K."/>
            <person name="Barry K."/>
            <person name="Labutti K."/>
            <person name="Kuo R."/>
            <person name="Ohm R.A."/>
            <person name="Bhattacharya S.S."/>
            <person name="Shirouzu T."/>
            <person name="Yoshinaga Y."/>
            <person name="Martin F.M."/>
            <person name="Grigoriev I.V."/>
            <person name="Hibbett D.S."/>
        </authorList>
    </citation>
    <scope>NUCLEOTIDE SEQUENCE [LARGE SCALE GENOMIC DNA]</scope>
    <source>
        <strain evidence="12 13">HHB12029</strain>
    </source>
</reference>
<sequence>MHRKASYKTPPTVLDGVPQHARRVAALAAQQRAREQRQNAHRTNIDAFASLSLGHDDDDADDDDDNAQSGPQIDKKEGVAKYVRDVQPGPPTKTKQPSRWANICMYAELLEMNHPLLPFLAHGRTSHTLPATRSTMDDAMDMAAMNDVADGIPPDLQEGWIAVAPLPAGKRCLAVTTNANGIGGVMSKLSLKSRLKGHTLLNFPSTLPPDTILDCILDAHWQANGILHILDVIRWRGREFDDCSADMRFWWRDVRLAEIGQASPTWSFTPTAGFQFPVKYLPVPYVDQPSYATLLSTIVPMCRAQRIVQVEVPTTGDEDSMDVDQAVLKAIDVPLNADGILLYVRESYYESGTSPLCVWIPSRPLDESAGMPNPLDVFEQLIRKRASA</sequence>
<evidence type="ECO:0000256" key="3">
    <source>
        <dbReference type="ARBA" id="ARBA00004496"/>
    </source>
</evidence>
<dbReference type="Proteomes" id="UP000077266">
    <property type="component" value="Unassembled WGS sequence"/>
</dbReference>
<keyword evidence="8" id="KW-0694">RNA-binding</keyword>
<feature type="compositionally biased region" description="Acidic residues" evidence="10">
    <location>
        <begin position="56"/>
        <end position="66"/>
    </location>
</feature>
<feature type="region of interest" description="Disordered" evidence="10">
    <location>
        <begin position="25"/>
        <end position="97"/>
    </location>
</feature>
<evidence type="ECO:0000256" key="9">
    <source>
        <dbReference type="ARBA" id="ARBA00023242"/>
    </source>
</evidence>
<dbReference type="Pfam" id="PF21974">
    <property type="entry name" value="SPN1_m3Gcap_bd"/>
    <property type="match status" value="1"/>
</dbReference>
<dbReference type="InterPro" id="IPR017336">
    <property type="entry name" value="Snurportin-1"/>
</dbReference>
<dbReference type="Gene3D" id="3.30.470.30">
    <property type="entry name" value="DNA ligase/mRNA capping enzyme"/>
    <property type="match status" value="1"/>
</dbReference>
<dbReference type="InterPro" id="IPR047857">
    <property type="entry name" value="Snurportin1_C"/>
</dbReference>
<dbReference type="PANTHER" id="PTHR13403">
    <property type="entry name" value="SNURPORTIN1 RNUT1 PROTEIN RNA, U TRANSPORTER 1"/>
    <property type="match status" value="1"/>
</dbReference>
<evidence type="ECO:0000256" key="10">
    <source>
        <dbReference type="SAM" id="MobiDB-lite"/>
    </source>
</evidence>
<feature type="compositionally biased region" description="Basic and acidic residues" evidence="10">
    <location>
        <begin position="73"/>
        <end position="84"/>
    </location>
</feature>
<evidence type="ECO:0000256" key="2">
    <source>
        <dbReference type="ARBA" id="ARBA00004123"/>
    </source>
</evidence>